<protein>
    <recommendedName>
        <fullName evidence="2">Resolvase HTH domain-containing protein</fullName>
    </recommendedName>
</protein>
<dbReference type="Pfam" id="PF02796">
    <property type="entry name" value="HTH_7"/>
    <property type="match status" value="1"/>
</dbReference>
<dbReference type="Proteomes" id="UP000292695">
    <property type="component" value="Unassembled WGS sequence"/>
</dbReference>
<sequence>MGSLNLNAQFSLPAPTSRSPESSRSARKRRITQSVRDEAVRLYASGQTAVEVAESLAIGKTTVLKILKQEGAVVRRQGQRRH</sequence>
<evidence type="ECO:0000256" key="1">
    <source>
        <dbReference type="SAM" id="MobiDB-lite"/>
    </source>
</evidence>
<dbReference type="EMBL" id="SJKA01000002">
    <property type="protein sequence ID" value="TCC39929.1"/>
    <property type="molecule type" value="Genomic_DNA"/>
</dbReference>
<gene>
    <name evidence="3" type="ORF">E0H50_05325</name>
</gene>
<keyword evidence="4" id="KW-1185">Reference proteome</keyword>
<feature type="compositionally biased region" description="Polar residues" evidence="1">
    <location>
        <begin position="1"/>
        <end position="23"/>
    </location>
</feature>
<dbReference type="AlphaFoldDB" id="A0A4R0J246"/>
<evidence type="ECO:0000313" key="3">
    <source>
        <dbReference type="EMBL" id="TCC39929.1"/>
    </source>
</evidence>
<proteinExistence type="predicted"/>
<comment type="caution">
    <text evidence="3">The sequence shown here is derived from an EMBL/GenBank/DDBJ whole genome shotgun (WGS) entry which is preliminary data.</text>
</comment>
<dbReference type="GO" id="GO:0003677">
    <property type="term" value="F:DNA binding"/>
    <property type="evidence" value="ECO:0007669"/>
    <property type="project" value="InterPro"/>
</dbReference>
<evidence type="ECO:0000259" key="2">
    <source>
        <dbReference type="Pfam" id="PF02796"/>
    </source>
</evidence>
<feature type="domain" description="Resolvase HTH" evidence="2">
    <location>
        <begin position="27"/>
        <end position="68"/>
    </location>
</feature>
<evidence type="ECO:0000313" key="4">
    <source>
        <dbReference type="Proteomes" id="UP000292695"/>
    </source>
</evidence>
<feature type="region of interest" description="Disordered" evidence="1">
    <location>
        <begin position="1"/>
        <end position="32"/>
    </location>
</feature>
<dbReference type="GO" id="GO:0000150">
    <property type="term" value="F:DNA strand exchange activity"/>
    <property type="evidence" value="ECO:0007669"/>
    <property type="project" value="InterPro"/>
</dbReference>
<dbReference type="Gene3D" id="1.10.10.60">
    <property type="entry name" value="Homeodomain-like"/>
    <property type="match status" value="1"/>
</dbReference>
<accession>A0A4R0J246</accession>
<reference evidence="3 4" key="1">
    <citation type="submission" date="2019-02" db="EMBL/GenBank/DDBJ databases">
        <title>Kribbella capetownensis sp. nov. and Kribbella speibonae sp. nov., isolated from soil.</title>
        <authorList>
            <person name="Curtis S.M."/>
            <person name="Norton I."/>
            <person name="Everest G.J."/>
            <person name="Meyers P.R."/>
        </authorList>
    </citation>
    <scope>NUCLEOTIDE SEQUENCE [LARGE SCALE GENOMIC DNA]</scope>
    <source>
        <strain evidence="3 4">DSM 27082</strain>
    </source>
</reference>
<dbReference type="InterPro" id="IPR006120">
    <property type="entry name" value="Resolvase_HTH_dom"/>
</dbReference>
<dbReference type="OrthoDB" id="4763697at2"/>
<organism evidence="3 4">
    <name type="scientific">Kribbella sindirgiensis</name>
    <dbReference type="NCBI Taxonomy" id="1124744"/>
    <lineage>
        <taxon>Bacteria</taxon>
        <taxon>Bacillati</taxon>
        <taxon>Actinomycetota</taxon>
        <taxon>Actinomycetes</taxon>
        <taxon>Propionibacteriales</taxon>
        <taxon>Kribbellaceae</taxon>
        <taxon>Kribbella</taxon>
    </lineage>
</organism>
<name>A0A4R0J246_9ACTN</name>